<evidence type="ECO:0000313" key="2">
    <source>
        <dbReference type="Proteomes" id="UP001225072"/>
    </source>
</evidence>
<sequence length="30" mass="3590">MVLNFEINNNFSTLKVFRETFSKDVKHFPS</sequence>
<name>A0ABU0TIT8_9FLAO</name>
<keyword evidence="2" id="KW-1185">Reference proteome</keyword>
<evidence type="ECO:0000313" key="1">
    <source>
        <dbReference type="EMBL" id="MDQ1096970.1"/>
    </source>
</evidence>
<reference evidence="1 2" key="1">
    <citation type="submission" date="2023-07" db="EMBL/GenBank/DDBJ databases">
        <title>Functional and genomic diversity of the sorghum phyllosphere microbiome.</title>
        <authorList>
            <person name="Shade A."/>
        </authorList>
    </citation>
    <scope>NUCLEOTIDE SEQUENCE [LARGE SCALE GENOMIC DNA]</scope>
    <source>
        <strain evidence="1 2">SORGH_AS_1064</strain>
    </source>
</reference>
<protein>
    <submittedName>
        <fullName evidence="1">Uncharacterized protein</fullName>
    </submittedName>
</protein>
<gene>
    <name evidence="1" type="ORF">QE404_002117</name>
</gene>
<accession>A0ABU0TIT8</accession>
<organism evidence="1 2">
    <name type="scientific">Chryseobacterium camelliae</name>
    <dbReference type="NCBI Taxonomy" id="1265445"/>
    <lineage>
        <taxon>Bacteria</taxon>
        <taxon>Pseudomonadati</taxon>
        <taxon>Bacteroidota</taxon>
        <taxon>Flavobacteriia</taxon>
        <taxon>Flavobacteriales</taxon>
        <taxon>Weeksellaceae</taxon>
        <taxon>Chryseobacterium group</taxon>
        <taxon>Chryseobacterium</taxon>
    </lineage>
</organism>
<dbReference type="EMBL" id="JAUTAL010000001">
    <property type="protein sequence ID" value="MDQ1096970.1"/>
    <property type="molecule type" value="Genomic_DNA"/>
</dbReference>
<comment type="caution">
    <text evidence="1">The sequence shown here is derived from an EMBL/GenBank/DDBJ whole genome shotgun (WGS) entry which is preliminary data.</text>
</comment>
<dbReference type="Proteomes" id="UP001225072">
    <property type="component" value="Unassembled WGS sequence"/>
</dbReference>
<proteinExistence type="predicted"/>